<comment type="caution">
    <text evidence="1">The sequence shown here is derived from an EMBL/GenBank/DDBJ whole genome shotgun (WGS) entry which is preliminary data.</text>
</comment>
<reference evidence="1 2" key="1">
    <citation type="journal article" date="2013" name="Genome Announc.">
        <title>Draft Genome Sequence of Streptomyces viridochromogenes Strain Tu57, Producer of Avilamycin.</title>
        <authorList>
            <person name="Gruning B.A."/>
            <person name="Erxleben A."/>
            <person name="Hahnlein A."/>
            <person name="Gunther S."/>
        </authorList>
    </citation>
    <scope>NUCLEOTIDE SEQUENCE [LARGE SCALE GENOMIC DNA]</scope>
    <source>
        <strain evidence="1 2">Tue57</strain>
    </source>
</reference>
<name>L8PLD8_STRVR</name>
<proteinExistence type="predicted"/>
<accession>L8PLD8</accession>
<dbReference type="Proteomes" id="UP000011205">
    <property type="component" value="Unassembled WGS sequence"/>
</dbReference>
<gene>
    <name evidence="1" type="ORF">STVIR_1944</name>
</gene>
<dbReference type="AlphaFoldDB" id="L8PLD8"/>
<sequence>MSQTTAQLVGALVALAGLAALALASVRSINRR</sequence>
<evidence type="ECO:0000313" key="1">
    <source>
        <dbReference type="EMBL" id="ELS57089.1"/>
    </source>
</evidence>
<evidence type="ECO:0000313" key="2">
    <source>
        <dbReference type="Proteomes" id="UP000011205"/>
    </source>
</evidence>
<organism evidence="1 2">
    <name type="scientific">Streptomyces viridochromogenes Tue57</name>
    <dbReference type="NCBI Taxonomy" id="1160705"/>
    <lineage>
        <taxon>Bacteria</taxon>
        <taxon>Bacillati</taxon>
        <taxon>Actinomycetota</taxon>
        <taxon>Actinomycetes</taxon>
        <taxon>Kitasatosporales</taxon>
        <taxon>Streptomycetaceae</taxon>
        <taxon>Streptomyces</taxon>
    </lineage>
</organism>
<protein>
    <submittedName>
        <fullName evidence="1">Uncharacterized protein</fullName>
    </submittedName>
</protein>
<dbReference type="EMBL" id="AMLP01000064">
    <property type="protein sequence ID" value="ELS57089.1"/>
    <property type="molecule type" value="Genomic_DNA"/>
</dbReference>